<comment type="caution">
    <text evidence="3">The sequence shown here is derived from an EMBL/GenBank/DDBJ whole genome shotgun (WGS) entry which is preliminary data.</text>
</comment>
<evidence type="ECO:0000256" key="1">
    <source>
        <dbReference type="SAM" id="MobiDB-lite"/>
    </source>
</evidence>
<feature type="region of interest" description="Disordered" evidence="1">
    <location>
        <begin position="58"/>
        <end position="110"/>
    </location>
</feature>
<dbReference type="Pfam" id="PF22980">
    <property type="entry name" value="Myb_DNA-bind_8"/>
    <property type="match status" value="1"/>
</dbReference>
<evidence type="ECO:0000313" key="4">
    <source>
        <dbReference type="Proteomes" id="UP000053831"/>
    </source>
</evidence>
<protein>
    <recommendedName>
        <fullName evidence="2">Myb-like DNA-binding domain-containing protein</fullName>
    </recommendedName>
</protein>
<sequence>MASETPKKEPTPAEAMFFFSILKNMKNKADIDWQAVAADQNFKNAEVAKVRFGQVKRKLGISSDAPSTAKSAGPTPTKVTKSTGRSGKKGKAAAAAASSTPSHVKMENAREMMRAMQDDDNEESPSKSFIVKRELLEADEKKFGGGEGLMLDADPF</sequence>
<feature type="domain" description="Myb-like DNA-binding" evidence="2">
    <location>
        <begin position="14"/>
        <end position="60"/>
    </location>
</feature>
<dbReference type="OrthoDB" id="5403747at2759"/>
<keyword evidence="4" id="KW-1185">Reference proteome</keyword>
<dbReference type="STRING" id="150374.A0A0M8N5V0"/>
<dbReference type="AlphaFoldDB" id="A0A0M8N5V0"/>
<dbReference type="Proteomes" id="UP000053831">
    <property type="component" value="Unassembled WGS sequence"/>
</dbReference>
<name>A0A0M8N5V0_ESCWE</name>
<dbReference type="InterPro" id="IPR054505">
    <property type="entry name" value="Myb_DNA-bind_8"/>
</dbReference>
<evidence type="ECO:0000259" key="2">
    <source>
        <dbReference type="Pfam" id="PF22980"/>
    </source>
</evidence>
<accession>A0A0M8N5V0</accession>
<dbReference type="EMBL" id="LGSR01000017">
    <property type="protein sequence ID" value="KOS20521.1"/>
    <property type="molecule type" value="Genomic_DNA"/>
</dbReference>
<organism evidence="3 4">
    <name type="scientific">Escovopsis weberi</name>
    <dbReference type="NCBI Taxonomy" id="150374"/>
    <lineage>
        <taxon>Eukaryota</taxon>
        <taxon>Fungi</taxon>
        <taxon>Dikarya</taxon>
        <taxon>Ascomycota</taxon>
        <taxon>Pezizomycotina</taxon>
        <taxon>Sordariomycetes</taxon>
        <taxon>Hypocreomycetidae</taxon>
        <taxon>Hypocreales</taxon>
        <taxon>Hypocreaceae</taxon>
        <taxon>Escovopsis</taxon>
    </lineage>
</organism>
<reference evidence="3 4" key="1">
    <citation type="submission" date="2015-07" db="EMBL/GenBank/DDBJ databases">
        <title>The genome of the fungus Escovopsis weberi, a specialized disease agent of ant agriculture.</title>
        <authorList>
            <person name="de Man T.J."/>
            <person name="Stajich J.E."/>
            <person name="Kubicek C.P."/>
            <person name="Chenthamara K."/>
            <person name="Atanasova L."/>
            <person name="Druzhinina I.S."/>
            <person name="Birnbaum S."/>
            <person name="Barribeau S.M."/>
            <person name="Teiling C."/>
            <person name="Suen G."/>
            <person name="Currie C."/>
            <person name="Gerardo N.M."/>
        </authorList>
    </citation>
    <scope>NUCLEOTIDE SEQUENCE [LARGE SCALE GENOMIC DNA]</scope>
</reference>
<proteinExistence type="predicted"/>
<evidence type="ECO:0000313" key="3">
    <source>
        <dbReference type="EMBL" id="KOS20521.1"/>
    </source>
</evidence>
<gene>
    <name evidence="3" type="ORF">ESCO_005416</name>
</gene>